<dbReference type="PRINTS" id="PR00793">
    <property type="entry name" value="PROAMNOPTASE"/>
</dbReference>
<dbReference type="PRINTS" id="PR00111">
    <property type="entry name" value="ABHYDROLASE"/>
</dbReference>
<feature type="domain" description="AB hydrolase-1" evidence="3">
    <location>
        <begin position="22"/>
        <end position="272"/>
    </location>
</feature>
<dbReference type="GO" id="GO:0016787">
    <property type="term" value="F:hydrolase activity"/>
    <property type="evidence" value="ECO:0007669"/>
    <property type="project" value="UniProtKB-KW"/>
</dbReference>
<dbReference type="InterPro" id="IPR000073">
    <property type="entry name" value="AB_hydrolase_1"/>
</dbReference>
<organism evidence="4 5">
    <name type="scientific">Actinokineospora xionganensis</name>
    <dbReference type="NCBI Taxonomy" id="2684470"/>
    <lineage>
        <taxon>Bacteria</taxon>
        <taxon>Bacillati</taxon>
        <taxon>Actinomycetota</taxon>
        <taxon>Actinomycetes</taxon>
        <taxon>Pseudonocardiales</taxon>
        <taxon>Pseudonocardiaceae</taxon>
        <taxon>Actinokineospora</taxon>
    </lineage>
</organism>
<comment type="similarity">
    <text evidence="1">Belongs to the peptidase S33 family.</text>
</comment>
<keyword evidence="5" id="KW-1185">Reference proteome</keyword>
<evidence type="ECO:0000259" key="3">
    <source>
        <dbReference type="Pfam" id="PF00561"/>
    </source>
</evidence>
<dbReference type="Gene3D" id="3.40.50.1820">
    <property type="entry name" value="alpha/beta hydrolase"/>
    <property type="match status" value="1"/>
</dbReference>
<dbReference type="InterPro" id="IPR050266">
    <property type="entry name" value="AB_hydrolase_sf"/>
</dbReference>
<evidence type="ECO:0000313" key="4">
    <source>
        <dbReference type="EMBL" id="MBC6446697.1"/>
    </source>
</evidence>
<gene>
    <name evidence="4" type="ORF">GPZ80_05850</name>
</gene>
<sequence length="288" mass="30318">MSTLFTAADGTKLAYHRRGDGPVLVCVPGGPGRASSYLGDLGGLTDSHELVVLDHRGTGDSADSADPSAYRCDRLVEDVEALRAHLGLERMNLLGHSAGGNIATLYAARFPHRLDRLVLVTPGLRAVGLDTVGFEEAIEARSAEPWFRTARSAMDAWQRAAAEGRGPAEIMPLRMAAAPFAYGQWNAVTQAHAAAEPEQRGRAAAEGFYAGFEPDTAAVRNSLLAVTAPVLVIAGALDPAPTPAAVRALVDLFRNAEPAVLPAASHFPWVDDPSTFTALVGGFLSSVR</sequence>
<dbReference type="EMBL" id="JABVED010000002">
    <property type="protein sequence ID" value="MBC6446697.1"/>
    <property type="molecule type" value="Genomic_DNA"/>
</dbReference>
<evidence type="ECO:0000313" key="5">
    <source>
        <dbReference type="Proteomes" id="UP000734823"/>
    </source>
</evidence>
<keyword evidence="2 4" id="KW-0378">Hydrolase</keyword>
<reference evidence="4 5" key="1">
    <citation type="submission" date="2020-06" db="EMBL/GenBank/DDBJ databases">
        <title>Actinokineospora xiongansis sp. nov., isolated from soil of Baiyangdian.</title>
        <authorList>
            <person name="Zhang X."/>
        </authorList>
    </citation>
    <scope>NUCLEOTIDE SEQUENCE [LARGE SCALE GENOMIC DNA]</scope>
    <source>
        <strain evidence="4 5">HBU206404</strain>
    </source>
</reference>
<dbReference type="InterPro" id="IPR002410">
    <property type="entry name" value="Peptidase_S33"/>
</dbReference>
<dbReference type="Pfam" id="PF00561">
    <property type="entry name" value="Abhydrolase_1"/>
    <property type="match status" value="1"/>
</dbReference>
<accession>A0ABR7L295</accession>
<dbReference type="Proteomes" id="UP000734823">
    <property type="component" value="Unassembled WGS sequence"/>
</dbReference>
<name>A0ABR7L295_9PSEU</name>
<proteinExistence type="inferred from homology"/>
<evidence type="ECO:0000256" key="1">
    <source>
        <dbReference type="ARBA" id="ARBA00010088"/>
    </source>
</evidence>
<evidence type="ECO:0000256" key="2">
    <source>
        <dbReference type="ARBA" id="ARBA00022801"/>
    </source>
</evidence>
<dbReference type="RefSeq" id="WP_187218783.1">
    <property type="nucleotide sequence ID" value="NZ_JABVED010000002.1"/>
</dbReference>
<protein>
    <submittedName>
        <fullName evidence="4">Alpha/beta hydrolase</fullName>
    </submittedName>
</protein>
<comment type="caution">
    <text evidence="4">The sequence shown here is derived from an EMBL/GenBank/DDBJ whole genome shotgun (WGS) entry which is preliminary data.</text>
</comment>
<dbReference type="PANTHER" id="PTHR43798">
    <property type="entry name" value="MONOACYLGLYCEROL LIPASE"/>
    <property type="match status" value="1"/>
</dbReference>
<dbReference type="PANTHER" id="PTHR43798:SF33">
    <property type="entry name" value="HYDROLASE, PUTATIVE (AFU_ORTHOLOGUE AFUA_2G14860)-RELATED"/>
    <property type="match status" value="1"/>
</dbReference>
<dbReference type="InterPro" id="IPR029058">
    <property type="entry name" value="AB_hydrolase_fold"/>
</dbReference>
<dbReference type="SUPFAM" id="SSF53474">
    <property type="entry name" value="alpha/beta-Hydrolases"/>
    <property type="match status" value="1"/>
</dbReference>